<dbReference type="UniPathway" id="UPA00560"/>
<evidence type="ECO:0000256" key="3">
    <source>
        <dbReference type="ARBA" id="ARBA00023285"/>
    </source>
</evidence>
<comment type="pathway">
    <text evidence="5">Amine and polyamine degradation; ethanolamine degradation.</text>
</comment>
<dbReference type="PANTHER" id="PTHR39330">
    <property type="entry name" value="ETHANOLAMINE AMMONIA-LYASE LIGHT CHAIN"/>
    <property type="match status" value="1"/>
</dbReference>
<comment type="similarity">
    <text evidence="5">Belongs to the EutC family.</text>
</comment>
<reference evidence="6 7" key="1">
    <citation type="submission" date="2013-04" db="EMBL/GenBank/DDBJ databases">
        <authorList>
            <person name="Kuznetsov B."/>
            <person name="Ivanovsky R."/>
        </authorList>
    </citation>
    <scope>NUCLEOTIDE SEQUENCE [LARGE SCALE GENOMIC DNA]</scope>
    <source>
        <strain evidence="6 7">MGU-K5</strain>
    </source>
</reference>
<proteinExistence type="inferred from homology"/>
<comment type="function">
    <text evidence="5">Catalyzes the deamination of various vicinal amino-alcohols to oxo compounds. Allows this organism to utilize ethanolamine as the sole source of nitrogen and carbon in the presence of external vitamin B12.</text>
</comment>
<keyword evidence="1 5" id="KW-0846">Cobalamin</keyword>
<comment type="cofactor">
    <cofactor evidence="5">
        <name>adenosylcob(III)alamin</name>
        <dbReference type="ChEBI" id="CHEBI:18408"/>
    </cofactor>
    <text evidence="5">Binds between the large and small subunits.</text>
</comment>
<evidence type="ECO:0000256" key="4">
    <source>
        <dbReference type="ARBA" id="ARBA00024446"/>
    </source>
</evidence>
<dbReference type="NCBIfam" id="NF003971">
    <property type="entry name" value="PRK05465.1"/>
    <property type="match status" value="1"/>
</dbReference>
<protein>
    <recommendedName>
        <fullName evidence="5">Ethanolamine ammonia-lyase small subunit</fullName>
        <shortName evidence="5">EAL small subunit</shortName>
        <ecNumber evidence="5">4.3.1.7</ecNumber>
    </recommendedName>
</protein>
<keyword evidence="4 5" id="KW-1283">Bacterial microcompartment</keyword>
<dbReference type="PIRSF" id="PIRSF018982">
    <property type="entry name" value="EutC"/>
    <property type="match status" value="1"/>
</dbReference>
<feature type="binding site" evidence="5">
    <location>
        <position position="150"/>
    </location>
    <ligand>
        <name>adenosylcob(III)alamin</name>
        <dbReference type="ChEBI" id="CHEBI:18408"/>
    </ligand>
</feature>
<dbReference type="GO" id="GO:0031471">
    <property type="term" value="C:ethanolamine degradation polyhedral organelle"/>
    <property type="evidence" value="ECO:0007669"/>
    <property type="project" value="UniProtKB-UniRule"/>
</dbReference>
<evidence type="ECO:0000313" key="7">
    <source>
        <dbReference type="Proteomes" id="UP000015350"/>
    </source>
</evidence>
<dbReference type="RefSeq" id="WP_021131907.1">
    <property type="nucleotide sequence ID" value="NZ_AQPH01000022.1"/>
</dbReference>
<dbReference type="GO" id="GO:0046336">
    <property type="term" value="P:ethanolamine catabolic process"/>
    <property type="evidence" value="ECO:0007669"/>
    <property type="project" value="UniProtKB-UniRule"/>
</dbReference>
<dbReference type="GO" id="GO:0031419">
    <property type="term" value="F:cobalamin binding"/>
    <property type="evidence" value="ECO:0007669"/>
    <property type="project" value="UniProtKB-UniRule"/>
</dbReference>
<dbReference type="AlphaFoldDB" id="S9TUB2"/>
<gene>
    <name evidence="5" type="primary">eutC</name>
    <name evidence="6" type="ORF">K678_07797</name>
</gene>
<evidence type="ECO:0000256" key="1">
    <source>
        <dbReference type="ARBA" id="ARBA00022628"/>
    </source>
</evidence>
<dbReference type="PANTHER" id="PTHR39330:SF1">
    <property type="entry name" value="ETHANOLAMINE AMMONIA-LYASE SMALL SUBUNIT"/>
    <property type="match status" value="1"/>
</dbReference>
<comment type="subcellular location">
    <subcellularLocation>
        <location evidence="5">Bacterial microcompartment</location>
    </subcellularLocation>
</comment>
<feature type="binding site" evidence="5">
    <location>
        <position position="200"/>
    </location>
    <ligand>
        <name>adenosylcob(III)alamin</name>
        <dbReference type="ChEBI" id="CHEBI:18408"/>
    </ligand>
</feature>
<feature type="binding site" evidence="5">
    <location>
        <position position="171"/>
    </location>
    <ligand>
        <name>adenosylcob(III)alamin</name>
        <dbReference type="ChEBI" id="CHEBI:18408"/>
    </ligand>
</feature>
<dbReference type="Gene3D" id="3.40.50.11240">
    <property type="entry name" value="Ethanolamine ammonia-lyase light chain (EutC)"/>
    <property type="match status" value="1"/>
</dbReference>
<dbReference type="EC" id="4.3.1.7" evidence="5"/>
<dbReference type="Gene3D" id="1.10.30.40">
    <property type="entry name" value="Ethanolamine ammonia-lyase light chain (EutC), N-terminal domain"/>
    <property type="match status" value="1"/>
</dbReference>
<dbReference type="InterPro" id="IPR042255">
    <property type="entry name" value="EutC_N"/>
</dbReference>
<organism evidence="6 7">
    <name type="scientific">Magnetospirillum fulvum MGU-K5</name>
    <dbReference type="NCBI Taxonomy" id="1316936"/>
    <lineage>
        <taxon>Bacteria</taxon>
        <taxon>Pseudomonadati</taxon>
        <taxon>Pseudomonadota</taxon>
        <taxon>Alphaproteobacteria</taxon>
        <taxon>Rhodospirillales</taxon>
        <taxon>Rhodospirillaceae</taxon>
        <taxon>Magnetospirillum</taxon>
    </lineage>
</organism>
<comment type="catalytic activity">
    <reaction evidence="5">
        <text>ethanolamine = acetaldehyde + NH4(+)</text>
        <dbReference type="Rhea" id="RHEA:15313"/>
        <dbReference type="ChEBI" id="CHEBI:15343"/>
        <dbReference type="ChEBI" id="CHEBI:28938"/>
        <dbReference type="ChEBI" id="CHEBI:57603"/>
        <dbReference type="EC" id="4.3.1.7"/>
    </reaction>
</comment>
<evidence type="ECO:0000313" key="6">
    <source>
        <dbReference type="EMBL" id="EPY02070.1"/>
    </source>
</evidence>
<dbReference type="GO" id="GO:0009350">
    <property type="term" value="C:ethanolamine ammonia-lyase complex"/>
    <property type="evidence" value="ECO:0007669"/>
    <property type="project" value="UniProtKB-UniRule"/>
</dbReference>
<dbReference type="HAMAP" id="MF_00601">
    <property type="entry name" value="EutC"/>
    <property type="match status" value="1"/>
</dbReference>
<dbReference type="GO" id="GO:0008851">
    <property type="term" value="F:ethanolamine ammonia-lyase activity"/>
    <property type="evidence" value="ECO:0007669"/>
    <property type="project" value="UniProtKB-UniRule"/>
</dbReference>
<keyword evidence="2 5" id="KW-0456">Lyase</keyword>
<dbReference type="OrthoDB" id="114248at2"/>
<evidence type="ECO:0000256" key="5">
    <source>
        <dbReference type="HAMAP-Rule" id="MF_00601"/>
    </source>
</evidence>
<dbReference type="InterPro" id="IPR042251">
    <property type="entry name" value="EutC_C"/>
</dbReference>
<keyword evidence="3 5" id="KW-0170">Cobalt</keyword>
<dbReference type="Proteomes" id="UP000015350">
    <property type="component" value="Unassembled WGS sequence"/>
</dbReference>
<sequence length="261" mass="27818">MADSPIPLDPFARFRAATRARIGLGRSGDAMPLRPLLDFQLAHAQARDAVHGRVDWDRVAEALPSGPVLSVHSAAPDRQTYLRRPDLGRRLDESSAAGLSDGGWDLALVVADGLSAAAVQSWAAPTIAAILDRLPDWRIAPVVFASQARVAIGDPIGEKLGAQLVAVLIGERPGLSAADSLGIYLTYAPRSGRRDSERNCISNIHGGGLSPQQAADKLVWLARQARHLRLTGVDLKEDARSAESIEAGAPRLDLDAEPFAR</sequence>
<comment type="caution">
    <text evidence="6">The sequence shown here is derived from an EMBL/GenBank/DDBJ whole genome shotgun (WGS) entry which is preliminary data.</text>
</comment>
<dbReference type="EMBL" id="AQPH01000022">
    <property type="protein sequence ID" value="EPY02070.1"/>
    <property type="molecule type" value="Genomic_DNA"/>
</dbReference>
<dbReference type="InterPro" id="IPR009246">
    <property type="entry name" value="EutC"/>
</dbReference>
<dbReference type="PATRIC" id="fig|1316936.3.peg.1558"/>
<accession>S9TUB2</accession>
<evidence type="ECO:0000256" key="2">
    <source>
        <dbReference type="ARBA" id="ARBA00023239"/>
    </source>
</evidence>
<dbReference type="GO" id="GO:0006520">
    <property type="term" value="P:amino acid metabolic process"/>
    <property type="evidence" value="ECO:0007669"/>
    <property type="project" value="InterPro"/>
</dbReference>
<comment type="subunit">
    <text evidence="5">The basic unit is a heterodimer which dimerizes to form tetramers. The heterotetramers trimerize; 6 large subunits form a core ring with 6 small subunits projecting outwards.</text>
</comment>
<dbReference type="Pfam" id="PF05985">
    <property type="entry name" value="EutC"/>
    <property type="match status" value="1"/>
</dbReference>
<name>S9TUB2_MAGFU</name>
<dbReference type="STRING" id="1316936.K678_07797"/>
<dbReference type="eggNOG" id="COG4302">
    <property type="taxonomic scope" value="Bacteria"/>
</dbReference>